<evidence type="ECO:0000256" key="1">
    <source>
        <dbReference type="ARBA" id="ARBA00022603"/>
    </source>
</evidence>
<evidence type="ECO:0000313" key="4">
    <source>
        <dbReference type="EMBL" id="MBE9025623.1"/>
    </source>
</evidence>
<reference evidence="4" key="1">
    <citation type="submission" date="2020-10" db="EMBL/GenBank/DDBJ databases">
        <authorList>
            <person name="Castelo-Branco R."/>
            <person name="Eusebio N."/>
            <person name="Adriana R."/>
            <person name="Vieira A."/>
            <person name="Brugerolle De Fraissinette N."/>
            <person name="Rezende De Castro R."/>
            <person name="Schneider M.P."/>
            <person name="Vasconcelos V."/>
            <person name="Leao P.N."/>
        </authorList>
    </citation>
    <scope>NUCLEOTIDE SEQUENCE</scope>
    <source>
        <strain evidence="4">LEGE 12446</strain>
    </source>
</reference>
<dbReference type="AlphaFoldDB" id="A0A8J7D3J2"/>
<keyword evidence="5" id="KW-1185">Reference proteome</keyword>
<evidence type="ECO:0000256" key="2">
    <source>
        <dbReference type="ARBA" id="ARBA00022679"/>
    </source>
</evidence>
<dbReference type="SUPFAM" id="SSF53335">
    <property type="entry name" value="S-adenosyl-L-methionine-dependent methyltransferases"/>
    <property type="match status" value="1"/>
</dbReference>
<dbReference type="InterPro" id="IPR041698">
    <property type="entry name" value="Methyltransf_25"/>
</dbReference>
<dbReference type="Gene3D" id="3.40.50.150">
    <property type="entry name" value="Vaccinia Virus protein VP39"/>
    <property type="match status" value="1"/>
</dbReference>
<dbReference type="InterPro" id="IPR029063">
    <property type="entry name" value="SAM-dependent_MTases_sf"/>
</dbReference>
<feature type="domain" description="Methyltransferase" evidence="3">
    <location>
        <begin position="42"/>
        <end position="136"/>
    </location>
</feature>
<dbReference type="EMBL" id="JADEXS010000447">
    <property type="protein sequence ID" value="MBE9025623.1"/>
    <property type="molecule type" value="Genomic_DNA"/>
</dbReference>
<evidence type="ECO:0000259" key="3">
    <source>
        <dbReference type="Pfam" id="PF13649"/>
    </source>
</evidence>
<sequence length="249" mass="28272">MTAYYDSIAEQYKKSKQLPFRLHIEAYTYFNLLGDLVGKSLLDLACGEGFYTRQFKLQGAAKVIGVEISEKMIALAREEEAREPQDIEYILGDVLELGKIGSFDLVVASFLLNYAQTREQLLKMCQSIFINLKPGGRFVTINNNSSQPPASYLATKKYGFIKSINSPLIEGTPITYTISANEQKFSFDNYYLSTETHEWAFQSVGFQEVRWQKPIVSPQGLEEFGEEFWQNFIDYVPIIGIECVKGIGD</sequence>
<name>A0A8J7D3J2_DESMC</name>
<dbReference type="Pfam" id="PF13649">
    <property type="entry name" value="Methyltransf_25"/>
    <property type="match status" value="1"/>
</dbReference>
<dbReference type="GO" id="GO:0032259">
    <property type="term" value="P:methylation"/>
    <property type="evidence" value="ECO:0007669"/>
    <property type="project" value="UniProtKB-KW"/>
</dbReference>
<proteinExistence type="predicted"/>
<dbReference type="RefSeq" id="WP_193920767.1">
    <property type="nucleotide sequence ID" value="NZ_JADEXS020000001.1"/>
</dbReference>
<dbReference type="PANTHER" id="PTHR43861:SF1">
    <property type="entry name" value="TRANS-ACONITATE 2-METHYLTRANSFERASE"/>
    <property type="match status" value="1"/>
</dbReference>
<organism evidence="4 5">
    <name type="scientific">Desmonostoc muscorum LEGE 12446</name>
    <dbReference type="NCBI Taxonomy" id="1828758"/>
    <lineage>
        <taxon>Bacteria</taxon>
        <taxon>Bacillati</taxon>
        <taxon>Cyanobacteriota</taxon>
        <taxon>Cyanophyceae</taxon>
        <taxon>Nostocales</taxon>
        <taxon>Nostocaceae</taxon>
        <taxon>Desmonostoc</taxon>
    </lineage>
</organism>
<dbReference type="PANTHER" id="PTHR43861">
    <property type="entry name" value="TRANS-ACONITATE 2-METHYLTRANSFERASE-RELATED"/>
    <property type="match status" value="1"/>
</dbReference>
<keyword evidence="2" id="KW-0808">Transferase</keyword>
<keyword evidence="1 4" id="KW-0489">Methyltransferase</keyword>
<dbReference type="CDD" id="cd02440">
    <property type="entry name" value="AdoMet_MTases"/>
    <property type="match status" value="1"/>
</dbReference>
<evidence type="ECO:0000313" key="5">
    <source>
        <dbReference type="Proteomes" id="UP000622533"/>
    </source>
</evidence>
<gene>
    <name evidence="4" type="ORF">IQ276_25310</name>
</gene>
<dbReference type="Proteomes" id="UP000622533">
    <property type="component" value="Unassembled WGS sequence"/>
</dbReference>
<accession>A0A8J7D3J2</accession>
<comment type="caution">
    <text evidence="4">The sequence shown here is derived from an EMBL/GenBank/DDBJ whole genome shotgun (WGS) entry which is preliminary data.</text>
</comment>
<dbReference type="GO" id="GO:0008168">
    <property type="term" value="F:methyltransferase activity"/>
    <property type="evidence" value="ECO:0007669"/>
    <property type="project" value="UniProtKB-KW"/>
</dbReference>
<protein>
    <submittedName>
        <fullName evidence="4">Class I SAM-dependent methyltransferase</fullName>
    </submittedName>
</protein>